<keyword evidence="5" id="KW-1185">Reference proteome</keyword>
<keyword evidence="2" id="KW-1133">Transmembrane helix</keyword>
<dbReference type="OrthoDB" id="3242409at2759"/>
<feature type="non-terminal residue" evidence="4">
    <location>
        <position position="1"/>
    </location>
</feature>
<proteinExistence type="predicted"/>
<dbReference type="InParanoid" id="A0A2H3D746"/>
<sequence length="323" mass="36462">FLQFRIQYSSIALLYYDYALTFPMEVKYMWGSKFKLSTVLYICCRYALIANVLYLLAIAKKLGARVLPFFVACDMWYKIIGALSVIGRAAVIVTFTGHTYAIFARSKIILIYLVAIGLACIILDIMHVPGLRCVVFSPADLLLSVLMVVFEYSSAILRTIRIIQAFRVNGPWKAQRRGFIYLIFEQGQLYHNDKPSVVSLFTTAAVILNSVGFFQRLLNALTLPLSSLLTARYLLRLRAWEDQHSIVVSGNRGIATQQTHTMEFRALSVIDEFGEDPVSMASCQNEYALEEMPRRIVQENTPSTSTMVPGTLESLTMSAEKSR</sequence>
<dbReference type="OMA" id="MESEPAN"/>
<dbReference type="Proteomes" id="UP000217790">
    <property type="component" value="Unassembled WGS sequence"/>
</dbReference>
<feature type="transmembrane region" description="Helical" evidence="2">
    <location>
        <begin position="141"/>
        <end position="160"/>
    </location>
</feature>
<evidence type="ECO:0000313" key="4">
    <source>
        <dbReference type="EMBL" id="PBK86648.1"/>
    </source>
</evidence>
<keyword evidence="2" id="KW-0812">Transmembrane</keyword>
<feature type="transmembrane region" description="Helical" evidence="2">
    <location>
        <begin position="38"/>
        <end position="59"/>
    </location>
</feature>
<name>A0A2H3D746_ARMGA</name>
<dbReference type="EMBL" id="KZ293683">
    <property type="protein sequence ID" value="PBK86648.1"/>
    <property type="molecule type" value="Genomic_DNA"/>
</dbReference>
<organism evidence="4 5">
    <name type="scientific">Armillaria gallica</name>
    <name type="common">Bulbous honey fungus</name>
    <name type="synonym">Armillaria bulbosa</name>
    <dbReference type="NCBI Taxonomy" id="47427"/>
    <lineage>
        <taxon>Eukaryota</taxon>
        <taxon>Fungi</taxon>
        <taxon>Dikarya</taxon>
        <taxon>Basidiomycota</taxon>
        <taxon>Agaricomycotina</taxon>
        <taxon>Agaricomycetes</taxon>
        <taxon>Agaricomycetidae</taxon>
        <taxon>Agaricales</taxon>
        <taxon>Marasmiineae</taxon>
        <taxon>Physalacriaceae</taxon>
        <taxon>Armillaria</taxon>
    </lineage>
</organism>
<accession>A0A2H3D746</accession>
<feature type="domain" description="DUF6533" evidence="3">
    <location>
        <begin position="9"/>
        <end position="49"/>
    </location>
</feature>
<evidence type="ECO:0000259" key="3">
    <source>
        <dbReference type="Pfam" id="PF20151"/>
    </source>
</evidence>
<gene>
    <name evidence="4" type="ORF">ARMGADRAFT_940293</name>
</gene>
<protein>
    <recommendedName>
        <fullName evidence="3">DUF6533 domain-containing protein</fullName>
    </recommendedName>
</protein>
<evidence type="ECO:0000256" key="1">
    <source>
        <dbReference type="SAM" id="MobiDB-lite"/>
    </source>
</evidence>
<feature type="region of interest" description="Disordered" evidence="1">
    <location>
        <begin position="301"/>
        <end position="323"/>
    </location>
</feature>
<reference evidence="5" key="1">
    <citation type="journal article" date="2017" name="Nat. Ecol. Evol.">
        <title>Genome expansion and lineage-specific genetic innovations in the forest pathogenic fungi Armillaria.</title>
        <authorList>
            <person name="Sipos G."/>
            <person name="Prasanna A.N."/>
            <person name="Walter M.C."/>
            <person name="O'Connor E."/>
            <person name="Balint B."/>
            <person name="Krizsan K."/>
            <person name="Kiss B."/>
            <person name="Hess J."/>
            <person name="Varga T."/>
            <person name="Slot J."/>
            <person name="Riley R."/>
            <person name="Boka B."/>
            <person name="Rigling D."/>
            <person name="Barry K."/>
            <person name="Lee J."/>
            <person name="Mihaltcheva S."/>
            <person name="LaButti K."/>
            <person name="Lipzen A."/>
            <person name="Waldron R."/>
            <person name="Moloney N.M."/>
            <person name="Sperisen C."/>
            <person name="Kredics L."/>
            <person name="Vagvoelgyi C."/>
            <person name="Patrignani A."/>
            <person name="Fitzpatrick D."/>
            <person name="Nagy I."/>
            <person name="Doyle S."/>
            <person name="Anderson J.B."/>
            <person name="Grigoriev I.V."/>
            <person name="Gueldener U."/>
            <person name="Muensterkoetter M."/>
            <person name="Nagy L.G."/>
        </authorList>
    </citation>
    <scope>NUCLEOTIDE SEQUENCE [LARGE SCALE GENOMIC DNA]</scope>
    <source>
        <strain evidence="5">Ar21-2</strain>
    </source>
</reference>
<keyword evidence="2" id="KW-0472">Membrane</keyword>
<evidence type="ECO:0000313" key="5">
    <source>
        <dbReference type="Proteomes" id="UP000217790"/>
    </source>
</evidence>
<dbReference type="InterPro" id="IPR045340">
    <property type="entry name" value="DUF6533"/>
</dbReference>
<dbReference type="Pfam" id="PF20151">
    <property type="entry name" value="DUF6533"/>
    <property type="match status" value="1"/>
</dbReference>
<evidence type="ECO:0000256" key="2">
    <source>
        <dbReference type="SAM" id="Phobius"/>
    </source>
</evidence>
<feature type="transmembrane region" description="Helical" evidence="2">
    <location>
        <begin position="79"/>
        <end position="103"/>
    </location>
</feature>
<feature type="transmembrane region" description="Helical" evidence="2">
    <location>
        <begin position="110"/>
        <end position="129"/>
    </location>
</feature>
<dbReference type="AlphaFoldDB" id="A0A2H3D746"/>